<reference evidence="2 3" key="1">
    <citation type="submission" date="2018-06" db="EMBL/GenBank/DDBJ databases">
        <title>Whole genome sequencing of Candida tropicalis (genome annotated by CSBL at Korea University).</title>
        <authorList>
            <person name="Ahn J."/>
        </authorList>
    </citation>
    <scope>NUCLEOTIDE SEQUENCE [LARGE SCALE GENOMIC DNA]</scope>
    <source>
        <strain evidence="2 3">ATCC 20962</strain>
    </source>
</reference>
<dbReference type="EMBL" id="QLNQ01000029">
    <property type="protein sequence ID" value="RCK55760.1"/>
    <property type="molecule type" value="Genomic_DNA"/>
</dbReference>
<evidence type="ECO:0000313" key="2">
    <source>
        <dbReference type="EMBL" id="RCK55760.1"/>
    </source>
</evidence>
<evidence type="ECO:0000313" key="3">
    <source>
        <dbReference type="Proteomes" id="UP000253472"/>
    </source>
</evidence>
<organism evidence="2 3">
    <name type="scientific">Candida viswanathii</name>
    <dbReference type="NCBI Taxonomy" id="5486"/>
    <lineage>
        <taxon>Eukaryota</taxon>
        <taxon>Fungi</taxon>
        <taxon>Dikarya</taxon>
        <taxon>Ascomycota</taxon>
        <taxon>Saccharomycotina</taxon>
        <taxon>Pichiomycetes</taxon>
        <taxon>Debaryomycetaceae</taxon>
        <taxon>Candida/Lodderomyces clade</taxon>
        <taxon>Candida</taxon>
    </lineage>
</organism>
<keyword evidence="3" id="KW-1185">Reference proteome</keyword>
<protein>
    <submittedName>
        <fullName evidence="2">Uncharacterized protein</fullName>
    </submittedName>
</protein>
<proteinExistence type="predicted"/>
<accession>A0A367XRD1</accession>
<sequence>MSSVKVASSTTTKDTSSNHESFNERCKRTQENLEDKWDDLPVKVQHCFEKFGKGTKKTFHWSKHD</sequence>
<gene>
    <name evidence="2" type="ORF">Cantr_05540</name>
</gene>
<comment type="caution">
    <text evidence="2">The sequence shown here is derived from an EMBL/GenBank/DDBJ whole genome shotgun (WGS) entry which is preliminary data.</text>
</comment>
<feature type="region of interest" description="Disordered" evidence="1">
    <location>
        <begin position="1"/>
        <end position="27"/>
    </location>
</feature>
<dbReference type="AlphaFoldDB" id="A0A367XRD1"/>
<dbReference type="Proteomes" id="UP000253472">
    <property type="component" value="Unassembled WGS sequence"/>
</dbReference>
<feature type="compositionally biased region" description="Low complexity" evidence="1">
    <location>
        <begin position="1"/>
        <end position="15"/>
    </location>
</feature>
<name>A0A367XRD1_9ASCO</name>
<evidence type="ECO:0000256" key="1">
    <source>
        <dbReference type="SAM" id="MobiDB-lite"/>
    </source>
</evidence>